<protein>
    <submittedName>
        <fullName evidence="2">Uncharacterized protein</fullName>
    </submittedName>
</protein>
<dbReference type="PaxDb" id="35128-Thaps7143"/>
<reference evidence="2 3" key="1">
    <citation type="journal article" date="2004" name="Science">
        <title>The genome of the diatom Thalassiosira pseudonana: ecology, evolution, and metabolism.</title>
        <authorList>
            <person name="Armbrust E.V."/>
            <person name="Berges J.A."/>
            <person name="Bowler C."/>
            <person name="Green B.R."/>
            <person name="Martinez D."/>
            <person name="Putnam N.H."/>
            <person name="Zhou S."/>
            <person name="Allen A.E."/>
            <person name="Apt K.E."/>
            <person name="Bechner M."/>
            <person name="Brzezinski M.A."/>
            <person name="Chaal B.K."/>
            <person name="Chiovitti A."/>
            <person name="Davis A.K."/>
            <person name="Demarest M.S."/>
            <person name="Detter J.C."/>
            <person name="Glavina T."/>
            <person name="Goodstein D."/>
            <person name="Hadi M.Z."/>
            <person name="Hellsten U."/>
            <person name="Hildebrand M."/>
            <person name="Jenkins B.D."/>
            <person name="Jurka J."/>
            <person name="Kapitonov V.V."/>
            <person name="Kroger N."/>
            <person name="Lau W.W."/>
            <person name="Lane T.W."/>
            <person name="Larimer F.W."/>
            <person name="Lippmeier J.C."/>
            <person name="Lucas S."/>
            <person name="Medina M."/>
            <person name="Montsant A."/>
            <person name="Obornik M."/>
            <person name="Parker M.S."/>
            <person name="Palenik B."/>
            <person name="Pazour G.J."/>
            <person name="Richardson P.M."/>
            <person name="Rynearson T.A."/>
            <person name="Saito M.A."/>
            <person name="Schwartz D.C."/>
            <person name="Thamatrakoln K."/>
            <person name="Valentin K."/>
            <person name="Vardi A."/>
            <person name="Wilkerson F.P."/>
            <person name="Rokhsar D.S."/>
        </authorList>
    </citation>
    <scope>NUCLEOTIDE SEQUENCE [LARGE SCALE GENOMIC DNA]</scope>
    <source>
        <strain evidence="2 3">CCMP1335</strain>
    </source>
</reference>
<dbReference type="Proteomes" id="UP000001449">
    <property type="component" value="Chromosome 7"/>
</dbReference>
<dbReference type="AlphaFoldDB" id="B5YNG6"/>
<dbReference type="KEGG" id="tps:THAPS_7143"/>
<proteinExistence type="predicted"/>
<dbReference type="PANTHER" id="PTHR31827:SF1">
    <property type="entry name" value="EMB|CAB89363.1"/>
    <property type="match status" value="1"/>
</dbReference>
<evidence type="ECO:0000313" key="3">
    <source>
        <dbReference type="Proteomes" id="UP000001449"/>
    </source>
</evidence>
<evidence type="ECO:0000313" key="2">
    <source>
        <dbReference type="EMBL" id="ACI64627.1"/>
    </source>
</evidence>
<dbReference type="InParanoid" id="B5YNG6"/>
<reference evidence="2 3" key="2">
    <citation type="journal article" date="2008" name="Nature">
        <title>The Phaeodactylum genome reveals the evolutionary history of diatom genomes.</title>
        <authorList>
            <person name="Bowler C."/>
            <person name="Allen A.E."/>
            <person name="Badger J.H."/>
            <person name="Grimwood J."/>
            <person name="Jabbari K."/>
            <person name="Kuo A."/>
            <person name="Maheswari U."/>
            <person name="Martens C."/>
            <person name="Maumus F."/>
            <person name="Otillar R.P."/>
            <person name="Rayko E."/>
            <person name="Salamov A."/>
            <person name="Vandepoele K."/>
            <person name="Beszteri B."/>
            <person name="Gruber A."/>
            <person name="Heijde M."/>
            <person name="Katinka M."/>
            <person name="Mock T."/>
            <person name="Valentin K."/>
            <person name="Verret F."/>
            <person name="Berges J.A."/>
            <person name="Brownlee C."/>
            <person name="Cadoret J.P."/>
            <person name="Chiovitti A."/>
            <person name="Choi C.J."/>
            <person name="Coesel S."/>
            <person name="De Martino A."/>
            <person name="Detter J.C."/>
            <person name="Durkin C."/>
            <person name="Falciatore A."/>
            <person name="Fournet J."/>
            <person name="Haruta M."/>
            <person name="Huysman M.J."/>
            <person name="Jenkins B.D."/>
            <person name="Jiroutova K."/>
            <person name="Jorgensen R.E."/>
            <person name="Joubert Y."/>
            <person name="Kaplan A."/>
            <person name="Kroger N."/>
            <person name="Kroth P.G."/>
            <person name="La Roche J."/>
            <person name="Lindquist E."/>
            <person name="Lommer M."/>
            <person name="Martin-Jezequel V."/>
            <person name="Lopez P.J."/>
            <person name="Lucas S."/>
            <person name="Mangogna M."/>
            <person name="McGinnis K."/>
            <person name="Medlin L.K."/>
            <person name="Montsant A."/>
            <person name="Oudot-Le Secq M.P."/>
            <person name="Napoli C."/>
            <person name="Obornik M."/>
            <person name="Parker M.S."/>
            <person name="Petit J.L."/>
            <person name="Porcel B.M."/>
            <person name="Poulsen N."/>
            <person name="Robison M."/>
            <person name="Rychlewski L."/>
            <person name="Rynearson T.A."/>
            <person name="Schmutz J."/>
            <person name="Shapiro H."/>
            <person name="Siaut M."/>
            <person name="Stanley M."/>
            <person name="Sussman M.R."/>
            <person name="Taylor A.R."/>
            <person name="Vardi A."/>
            <person name="von Dassow P."/>
            <person name="Vyverman W."/>
            <person name="Willis A."/>
            <person name="Wyrwicz L.S."/>
            <person name="Rokhsar D.S."/>
            <person name="Weissenbach J."/>
            <person name="Armbrust E.V."/>
            <person name="Green B.R."/>
            <person name="Van de Peer Y."/>
            <person name="Grigoriev I.V."/>
        </authorList>
    </citation>
    <scope>NUCLEOTIDE SEQUENCE [LARGE SCALE GENOMIC DNA]</scope>
    <source>
        <strain evidence="2 3">CCMP1335</strain>
    </source>
</reference>
<dbReference type="PANTHER" id="PTHR31827">
    <property type="entry name" value="EMB|CAB89363.1"/>
    <property type="match status" value="1"/>
</dbReference>
<feature type="compositionally biased region" description="Low complexity" evidence="1">
    <location>
        <begin position="61"/>
        <end position="77"/>
    </location>
</feature>
<name>B5YNG6_THAPS</name>
<organism evidence="2 3">
    <name type="scientific">Thalassiosira pseudonana</name>
    <name type="common">Marine diatom</name>
    <name type="synonym">Cyclotella nana</name>
    <dbReference type="NCBI Taxonomy" id="35128"/>
    <lineage>
        <taxon>Eukaryota</taxon>
        <taxon>Sar</taxon>
        <taxon>Stramenopiles</taxon>
        <taxon>Ochrophyta</taxon>
        <taxon>Bacillariophyta</taxon>
        <taxon>Coscinodiscophyceae</taxon>
        <taxon>Thalassiosirophycidae</taxon>
        <taxon>Thalassiosirales</taxon>
        <taxon>Thalassiosiraceae</taxon>
        <taxon>Thalassiosira</taxon>
    </lineage>
</organism>
<dbReference type="EMBL" id="CP001160">
    <property type="protein sequence ID" value="ACI64627.1"/>
    <property type="molecule type" value="Genomic_DNA"/>
</dbReference>
<dbReference type="RefSeq" id="XP_002295910.1">
    <property type="nucleotide sequence ID" value="XM_002295874.1"/>
</dbReference>
<feature type="region of interest" description="Disordered" evidence="1">
    <location>
        <begin position="49"/>
        <end position="82"/>
    </location>
</feature>
<dbReference type="eggNOG" id="ENOG502SPA6">
    <property type="taxonomic scope" value="Eukaryota"/>
</dbReference>
<keyword evidence="3" id="KW-1185">Reference proteome</keyword>
<feature type="compositionally biased region" description="Low complexity" evidence="1">
    <location>
        <begin position="14"/>
        <end position="23"/>
    </location>
</feature>
<dbReference type="HOGENOM" id="CLU_600660_0_0_1"/>
<dbReference type="GeneID" id="7447126"/>
<evidence type="ECO:0000256" key="1">
    <source>
        <dbReference type="SAM" id="MobiDB-lite"/>
    </source>
</evidence>
<sequence length="456" mass="49898">MATQGTTGPDEPNDAAAASTALAEEADTNKNNNNERWKRLPPIVGVVNVNNGAPPPSDDVTLPSFLLPSSSSTTPSTAHNNNTNRPFLIKLAASINVKTDTSSSLKRPKRFCKFPSCTKQVKSQGHCVKHGAKPKRCKYAASGGCESQAQGGLDGYCKRHWMEVVCPPEKRRENTKKVLGNKVVDGEGLSPCEAVGESVYDVILPSSFLWKSGGGGGGVYRPQVVAKRENPDEDHVDMAEEEMKASASELVGIPMMDEEYPEVMPFINYLQNNSHLEPGWHRKAERLSRGIHPPKSLATQLEAWEKQLAILEVALLTGFAVDPQQQSTGSSGIGVVAQHYKHLAHAWGREQNFHRVLVEKVCSRRGDYERKTRSDMGVKMSNERKMQMKQTKEEVAKKRRLEQEEALADVEEYEAMAGDGDVIGEDVVVVVAAGYDETALDTTVNELVSSEEATAV</sequence>
<gene>
    <name evidence="2" type="ORF">THAPS_7143</name>
</gene>
<accession>B5YNG6</accession>
<feature type="region of interest" description="Disordered" evidence="1">
    <location>
        <begin position="1"/>
        <end position="37"/>
    </location>
</feature>